<dbReference type="Gene3D" id="2.60.120.1560">
    <property type="match status" value="1"/>
</dbReference>
<reference evidence="4 5" key="1">
    <citation type="submission" date="2024-02" db="EMBL/GenBank/DDBJ databases">
        <title>De novo assembly and annotation of 12 fungi associated with fruit tree decline syndrome in Ontario, Canada.</title>
        <authorList>
            <person name="Sulman M."/>
            <person name="Ellouze W."/>
            <person name="Ilyukhin E."/>
        </authorList>
    </citation>
    <scope>NUCLEOTIDE SEQUENCE [LARGE SCALE GENOMIC DNA]</scope>
    <source>
        <strain evidence="4 5">M42-189</strain>
    </source>
</reference>
<protein>
    <recommendedName>
        <fullName evidence="3">PA14 domain-containing protein</fullName>
    </recommendedName>
</protein>
<dbReference type="Pfam" id="PF10528">
    <property type="entry name" value="GLEYA"/>
    <property type="match status" value="1"/>
</dbReference>
<feature type="domain" description="PA14" evidence="3">
    <location>
        <begin position="265"/>
        <end position="421"/>
    </location>
</feature>
<dbReference type="PROSITE" id="PS51820">
    <property type="entry name" value="PA14"/>
    <property type="match status" value="1"/>
</dbReference>
<evidence type="ECO:0000313" key="4">
    <source>
        <dbReference type="EMBL" id="KAL1602367.1"/>
    </source>
</evidence>
<evidence type="ECO:0000259" key="3">
    <source>
        <dbReference type="PROSITE" id="PS51820"/>
    </source>
</evidence>
<organism evidence="4 5">
    <name type="scientific">Paraconiothyrium brasiliense</name>
    <dbReference type="NCBI Taxonomy" id="300254"/>
    <lineage>
        <taxon>Eukaryota</taxon>
        <taxon>Fungi</taxon>
        <taxon>Dikarya</taxon>
        <taxon>Ascomycota</taxon>
        <taxon>Pezizomycotina</taxon>
        <taxon>Dothideomycetes</taxon>
        <taxon>Pleosporomycetidae</taxon>
        <taxon>Pleosporales</taxon>
        <taxon>Massarineae</taxon>
        <taxon>Didymosphaeriaceae</taxon>
        <taxon>Paraconiothyrium</taxon>
    </lineage>
</organism>
<sequence>MRGSIALLLPVAVSAAPTVDPKLINALFCKANNLVLTVLEKDAAATKYCSSFLSIPTSTFSATATVTPASVTTTTPITITADTVTSTQTQTATITETDTITSTSTSTDYATITSTTSTSTITCLNSAYTYTAPVGTVPSDGGDSSAPAPEGKRGAATYSKPSAIPNNWSNQYISSACSCLSIPTPSVTSTTTTTLVPGTITETSTINETPSATATTTETETATETSTATAIETTTSTITAYAVETTIASNGVQYRKYTHSFNANNGDGGFTSTYFKGRTAEFSGALTSLSFSTPNWPSGSSTLTLSDGRSFVSDQAALLLQGFFIAKETGTYTFTSSGNDVDNYGYAWSRDSAYSAWDDTNAAFKSSRTAAAYITGTTTLVLNAGDAVPFTYLWANGGGVGQSKVYIRSPSGQQTTNSAGYFVQACSSSVFA</sequence>
<feature type="chain" id="PRO_5047208147" description="PA14 domain-containing protein" evidence="2">
    <location>
        <begin position="16"/>
        <end position="432"/>
    </location>
</feature>
<dbReference type="InterPro" id="IPR018871">
    <property type="entry name" value="GLEYA_adhesin_domain"/>
</dbReference>
<evidence type="ECO:0000256" key="2">
    <source>
        <dbReference type="SAM" id="SignalP"/>
    </source>
</evidence>
<feature type="region of interest" description="Disordered" evidence="1">
    <location>
        <begin position="136"/>
        <end position="158"/>
    </location>
</feature>
<comment type="caution">
    <text evidence="4">The sequence shown here is derived from an EMBL/GenBank/DDBJ whole genome shotgun (WGS) entry which is preliminary data.</text>
</comment>
<dbReference type="EMBL" id="JAKJXO020000007">
    <property type="protein sequence ID" value="KAL1602367.1"/>
    <property type="molecule type" value="Genomic_DNA"/>
</dbReference>
<accession>A0ABR3REP1</accession>
<gene>
    <name evidence="4" type="ORF">SLS60_005783</name>
</gene>
<evidence type="ECO:0000313" key="5">
    <source>
        <dbReference type="Proteomes" id="UP001521785"/>
    </source>
</evidence>
<name>A0ABR3REP1_9PLEO</name>
<keyword evidence="2" id="KW-0732">Signal</keyword>
<dbReference type="InterPro" id="IPR037524">
    <property type="entry name" value="PA14/GLEYA"/>
</dbReference>
<keyword evidence="5" id="KW-1185">Reference proteome</keyword>
<evidence type="ECO:0000256" key="1">
    <source>
        <dbReference type="SAM" id="MobiDB-lite"/>
    </source>
</evidence>
<feature type="signal peptide" evidence="2">
    <location>
        <begin position="1"/>
        <end position="15"/>
    </location>
</feature>
<proteinExistence type="predicted"/>
<dbReference type="Proteomes" id="UP001521785">
    <property type="component" value="Unassembled WGS sequence"/>
</dbReference>